<dbReference type="Gene3D" id="3.40.50.720">
    <property type="entry name" value="NAD(P)-binding Rossmann-like Domain"/>
    <property type="match status" value="1"/>
</dbReference>
<keyword evidence="4" id="KW-1185">Reference proteome</keyword>
<accession>A0ABW1LDW7</accession>
<gene>
    <name evidence="3" type="ORF">ACFPYL_01280</name>
</gene>
<protein>
    <submittedName>
        <fullName evidence="3">Glucose 1-dehydrogenase</fullName>
        <ecNumber evidence="3">1.1.1.47</ecNumber>
    </submittedName>
</protein>
<dbReference type="InterPro" id="IPR002347">
    <property type="entry name" value="SDR_fam"/>
</dbReference>
<evidence type="ECO:0000313" key="4">
    <source>
        <dbReference type="Proteomes" id="UP001596135"/>
    </source>
</evidence>
<reference evidence="4" key="1">
    <citation type="journal article" date="2019" name="Int. J. Syst. Evol. Microbiol.">
        <title>The Global Catalogue of Microorganisms (GCM) 10K type strain sequencing project: providing services to taxonomists for standard genome sequencing and annotation.</title>
        <authorList>
            <consortium name="The Broad Institute Genomics Platform"/>
            <consortium name="The Broad Institute Genome Sequencing Center for Infectious Disease"/>
            <person name="Wu L."/>
            <person name="Ma J."/>
        </authorList>
    </citation>
    <scope>NUCLEOTIDE SEQUENCE [LARGE SCALE GENOMIC DNA]</scope>
    <source>
        <strain evidence="4">CCUG 54522</strain>
    </source>
</reference>
<dbReference type="RefSeq" id="WP_379149545.1">
    <property type="nucleotide sequence ID" value="NZ_JBHSRJ010000001.1"/>
</dbReference>
<name>A0ABW1LDW7_9ACTN</name>
<evidence type="ECO:0000256" key="1">
    <source>
        <dbReference type="ARBA" id="ARBA00006484"/>
    </source>
</evidence>
<sequence>MGRVDGKVVLISGGARNIGGASARMLVAEGAQVVIGDLLDEEGQALADELCQESGRSAATYVHLDVTSEEDWAAAVETATSTYGRLDVLFNNAGIFNGGQLQRYRAAQWQQMLDVNLTGAFFGAKAAADALIAAGGGSIINTSSIEGLRGTPWAHGYVASKWGLTGLTKSLAMELAPHGIRVNSLHPGRISTPATDQMPEGLIPIPLGRPGQPDEVATFVVFLASDESSFSTGSEFVVDGGTVMHIPTNI</sequence>
<dbReference type="PANTHER" id="PTHR42760">
    <property type="entry name" value="SHORT-CHAIN DEHYDROGENASES/REDUCTASES FAMILY MEMBER"/>
    <property type="match status" value="1"/>
</dbReference>
<comment type="similarity">
    <text evidence="1">Belongs to the short-chain dehydrogenases/reductases (SDR) family.</text>
</comment>
<comment type="caution">
    <text evidence="3">The sequence shown here is derived from an EMBL/GenBank/DDBJ whole genome shotgun (WGS) entry which is preliminary data.</text>
</comment>
<dbReference type="SUPFAM" id="SSF51735">
    <property type="entry name" value="NAD(P)-binding Rossmann-fold domains"/>
    <property type="match status" value="1"/>
</dbReference>
<dbReference type="InterPro" id="IPR020904">
    <property type="entry name" value="Sc_DH/Rdtase_CS"/>
</dbReference>
<dbReference type="PROSITE" id="PS00061">
    <property type="entry name" value="ADH_SHORT"/>
    <property type="match status" value="1"/>
</dbReference>
<dbReference type="NCBIfam" id="NF005559">
    <property type="entry name" value="PRK07231.1"/>
    <property type="match status" value="1"/>
</dbReference>
<proteinExistence type="inferred from homology"/>
<dbReference type="PRINTS" id="PR00080">
    <property type="entry name" value="SDRFAMILY"/>
</dbReference>
<dbReference type="EMBL" id="JBHSRJ010000001">
    <property type="protein sequence ID" value="MFC6041685.1"/>
    <property type="molecule type" value="Genomic_DNA"/>
</dbReference>
<dbReference type="EC" id="1.1.1.47" evidence="3"/>
<organism evidence="3 4">
    <name type="scientific">Nocardioides hankookensis</name>
    <dbReference type="NCBI Taxonomy" id="443157"/>
    <lineage>
        <taxon>Bacteria</taxon>
        <taxon>Bacillati</taxon>
        <taxon>Actinomycetota</taxon>
        <taxon>Actinomycetes</taxon>
        <taxon>Propionibacteriales</taxon>
        <taxon>Nocardioidaceae</taxon>
        <taxon>Nocardioides</taxon>
    </lineage>
</organism>
<evidence type="ECO:0000313" key="3">
    <source>
        <dbReference type="EMBL" id="MFC6041685.1"/>
    </source>
</evidence>
<dbReference type="PANTHER" id="PTHR42760:SF133">
    <property type="entry name" value="3-OXOACYL-[ACYL-CARRIER-PROTEIN] REDUCTASE"/>
    <property type="match status" value="1"/>
</dbReference>
<dbReference type="GO" id="GO:0047936">
    <property type="term" value="F:glucose 1-dehydrogenase [NAD(P)+] activity"/>
    <property type="evidence" value="ECO:0007669"/>
    <property type="project" value="UniProtKB-EC"/>
</dbReference>
<dbReference type="Proteomes" id="UP001596135">
    <property type="component" value="Unassembled WGS sequence"/>
</dbReference>
<dbReference type="Pfam" id="PF13561">
    <property type="entry name" value="adh_short_C2"/>
    <property type="match status" value="1"/>
</dbReference>
<dbReference type="PRINTS" id="PR00081">
    <property type="entry name" value="GDHRDH"/>
</dbReference>
<evidence type="ECO:0000256" key="2">
    <source>
        <dbReference type="ARBA" id="ARBA00023002"/>
    </source>
</evidence>
<keyword evidence="2 3" id="KW-0560">Oxidoreductase</keyword>
<dbReference type="InterPro" id="IPR036291">
    <property type="entry name" value="NAD(P)-bd_dom_sf"/>
</dbReference>